<comment type="similarity">
    <text evidence="2 6">Belongs to the terpene synthase family.</text>
</comment>
<reference evidence="7 8" key="1">
    <citation type="journal article" date="2020" name="ISME J.">
        <title>Uncovering the hidden diversity of litter-decomposition mechanisms in mushroom-forming fungi.</title>
        <authorList>
            <person name="Floudas D."/>
            <person name="Bentzer J."/>
            <person name="Ahren D."/>
            <person name="Johansson T."/>
            <person name="Persson P."/>
            <person name="Tunlid A."/>
        </authorList>
    </citation>
    <scope>NUCLEOTIDE SEQUENCE [LARGE SCALE GENOMIC DNA]</scope>
    <source>
        <strain evidence="7 8">CBS 291.85</strain>
    </source>
</reference>
<keyword evidence="5 6" id="KW-0456">Lyase</keyword>
<sequence>MIFSSSFWRRFIRTGSPGAQRRFIKAFDLYFKSIHNQSAYRTAGFVPSPHDYATLRRDTSGCMMCYALTECEFRASHVIRPHRYNFFLCFVDANDLHIPDSVMLHPAIRGMEDASNDLVSFANVSVIKVILFSRIVMDIHMITQDIYSYNLEQSKGDTHNMIAVLMHRDQIPLQAAVERVGDICRDAIDRYNKWRRKLPSWGPEIDSDVARYADGLADWMVGVMHWSFETERYFGRQAKIVKKEQVVRLYPRAK</sequence>
<dbReference type="GO" id="GO:0046872">
    <property type="term" value="F:metal ion binding"/>
    <property type="evidence" value="ECO:0007669"/>
    <property type="project" value="UniProtKB-KW"/>
</dbReference>
<dbReference type="InterPro" id="IPR034686">
    <property type="entry name" value="Terpene_cyclase-like_2"/>
</dbReference>
<protein>
    <recommendedName>
        <fullName evidence="6">Terpene synthase</fullName>
        <ecNumber evidence="6">4.2.3.-</ecNumber>
    </recommendedName>
</protein>
<evidence type="ECO:0000256" key="5">
    <source>
        <dbReference type="ARBA" id="ARBA00023239"/>
    </source>
</evidence>
<dbReference type="PANTHER" id="PTHR35201">
    <property type="entry name" value="TERPENE SYNTHASE"/>
    <property type="match status" value="1"/>
</dbReference>
<dbReference type="EMBL" id="JAACJM010000049">
    <property type="protein sequence ID" value="KAF5358647.1"/>
    <property type="molecule type" value="Genomic_DNA"/>
</dbReference>
<dbReference type="GO" id="GO:0008299">
    <property type="term" value="P:isoprenoid biosynthetic process"/>
    <property type="evidence" value="ECO:0007669"/>
    <property type="project" value="UniProtKB-ARBA"/>
</dbReference>
<dbReference type="EC" id="4.2.3.-" evidence="6"/>
<gene>
    <name evidence="7" type="ORF">D9758_007706</name>
</gene>
<evidence type="ECO:0000256" key="2">
    <source>
        <dbReference type="ARBA" id="ARBA00006333"/>
    </source>
</evidence>
<dbReference type="OrthoDB" id="3010563at2759"/>
<evidence type="ECO:0000256" key="3">
    <source>
        <dbReference type="ARBA" id="ARBA00022723"/>
    </source>
</evidence>
<comment type="cofactor">
    <cofactor evidence="1 6">
        <name>Mg(2+)</name>
        <dbReference type="ChEBI" id="CHEBI:18420"/>
    </cofactor>
</comment>
<dbReference type="AlphaFoldDB" id="A0A8H5G584"/>
<dbReference type="SUPFAM" id="SSF48576">
    <property type="entry name" value="Terpenoid synthases"/>
    <property type="match status" value="1"/>
</dbReference>
<keyword evidence="8" id="KW-1185">Reference proteome</keyword>
<evidence type="ECO:0000313" key="7">
    <source>
        <dbReference type="EMBL" id="KAF5358647.1"/>
    </source>
</evidence>
<accession>A0A8H5G584</accession>
<organism evidence="7 8">
    <name type="scientific">Tetrapyrgos nigripes</name>
    <dbReference type="NCBI Taxonomy" id="182062"/>
    <lineage>
        <taxon>Eukaryota</taxon>
        <taxon>Fungi</taxon>
        <taxon>Dikarya</taxon>
        <taxon>Basidiomycota</taxon>
        <taxon>Agaricomycotina</taxon>
        <taxon>Agaricomycetes</taxon>
        <taxon>Agaricomycetidae</taxon>
        <taxon>Agaricales</taxon>
        <taxon>Marasmiineae</taxon>
        <taxon>Marasmiaceae</taxon>
        <taxon>Tetrapyrgos</taxon>
    </lineage>
</organism>
<evidence type="ECO:0000256" key="6">
    <source>
        <dbReference type="RuleBase" id="RU366034"/>
    </source>
</evidence>
<dbReference type="PANTHER" id="PTHR35201:SF4">
    <property type="entry name" value="BETA-PINACENE SYNTHASE-RELATED"/>
    <property type="match status" value="1"/>
</dbReference>
<dbReference type="GO" id="GO:0010333">
    <property type="term" value="F:terpene synthase activity"/>
    <property type="evidence" value="ECO:0007669"/>
    <property type="project" value="InterPro"/>
</dbReference>
<dbReference type="Proteomes" id="UP000559256">
    <property type="component" value="Unassembled WGS sequence"/>
</dbReference>
<proteinExistence type="inferred from homology"/>
<evidence type="ECO:0000256" key="4">
    <source>
        <dbReference type="ARBA" id="ARBA00022842"/>
    </source>
</evidence>
<evidence type="ECO:0000313" key="8">
    <source>
        <dbReference type="Proteomes" id="UP000559256"/>
    </source>
</evidence>
<dbReference type="Gene3D" id="1.10.600.10">
    <property type="entry name" value="Farnesyl Diphosphate Synthase"/>
    <property type="match status" value="1"/>
</dbReference>
<keyword evidence="3 6" id="KW-0479">Metal-binding</keyword>
<name>A0A8H5G584_9AGAR</name>
<keyword evidence="4 6" id="KW-0460">Magnesium</keyword>
<dbReference type="Pfam" id="PF19086">
    <property type="entry name" value="Terpene_syn_C_2"/>
    <property type="match status" value="2"/>
</dbReference>
<evidence type="ECO:0000256" key="1">
    <source>
        <dbReference type="ARBA" id="ARBA00001946"/>
    </source>
</evidence>
<comment type="caution">
    <text evidence="7">The sequence shown here is derived from an EMBL/GenBank/DDBJ whole genome shotgun (WGS) entry which is preliminary data.</text>
</comment>
<dbReference type="InterPro" id="IPR008949">
    <property type="entry name" value="Isoprenoid_synthase_dom_sf"/>
</dbReference>